<gene>
    <name evidence="1" type="ORF">LIER_37904</name>
</gene>
<comment type="caution">
    <text evidence="1">The sequence shown here is derived from an EMBL/GenBank/DDBJ whole genome shotgun (WGS) entry which is preliminary data.</text>
</comment>
<dbReference type="AlphaFoldDB" id="A0AAV3PSL7"/>
<organism evidence="1 2">
    <name type="scientific">Lithospermum erythrorhizon</name>
    <name type="common">Purple gromwell</name>
    <name type="synonym">Lithospermum officinale var. erythrorhizon</name>
    <dbReference type="NCBI Taxonomy" id="34254"/>
    <lineage>
        <taxon>Eukaryota</taxon>
        <taxon>Viridiplantae</taxon>
        <taxon>Streptophyta</taxon>
        <taxon>Embryophyta</taxon>
        <taxon>Tracheophyta</taxon>
        <taxon>Spermatophyta</taxon>
        <taxon>Magnoliopsida</taxon>
        <taxon>eudicotyledons</taxon>
        <taxon>Gunneridae</taxon>
        <taxon>Pentapetalae</taxon>
        <taxon>asterids</taxon>
        <taxon>lamiids</taxon>
        <taxon>Boraginales</taxon>
        <taxon>Boraginaceae</taxon>
        <taxon>Boraginoideae</taxon>
        <taxon>Lithospermeae</taxon>
        <taxon>Lithospermum</taxon>
    </lineage>
</organism>
<proteinExistence type="predicted"/>
<reference evidence="1 2" key="1">
    <citation type="submission" date="2024-01" db="EMBL/GenBank/DDBJ databases">
        <title>The complete chloroplast genome sequence of Lithospermum erythrorhizon: insights into the phylogenetic relationship among Boraginaceae species and the maternal lineages of purple gromwells.</title>
        <authorList>
            <person name="Okada T."/>
            <person name="Watanabe K."/>
        </authorList>
    </citation>
    <scope>NUCLEOTIDE SEQUENCE [LARGE SCALE GENOMIC DNA]</scope>
</reference>
<accession>A0AAV3PSL7</accession>
<dbReference type="EMBL" id="BAABME010018638">
    <property type="protein sequence ID" value="GAA0154524.1"/>
    <property type="molecule type" value="Genomic_DNA"/>
</dbReference>
<keyword evidence="2" id="KW-1185">Reference proteome</keyword>
<dbReference type="Proteomes" id="UP001454036">
    <property type="component" value="Unassembled WGS sequence"/>
</dbReference>
<name>A0AAV3PSL7_LITER</name>
<sequence length="100" mass="11791">MEHVIKEVKNNEAWCKAVLIYIIGCLFCPENTDGMSLKYARFVRNLEDVSKYNWSKLIFECLQKRTRGCKAPKAYIHFFLIHYLERMGPDCPFAHVQFIA</sequence>
<protein>
    <recommendedName>
        <fullName evidence="3">Aminotransferase-like plant mobile domain-containing protein</fullName>
    </recommendedName>
</protein>
<evidence type="ECO:0008006" key="3">
    <source>
        <dbReference type="Google" id="ProtNLM"/>
    </source>
</evidence>
<evidence type="ECO:0000313" key="1">
    <source>
        <dbReference type="EMBL" id="GAA0154524.1"/>
    </source>
</evidence>
<evidence type="ECO:0000313" key="2">
    <source>
        <dbReference type="Proteomes" id="UP001454036"/>
    </source>
</evidence>